<dbReference type="InterPro" id="IPR013332">
    <property type="entry name" value="KPR_N"/>
</dbReference>
<evidence type="ECO:0000259" key="1">
    <source>
        <dbReference type="Pfam" id="PF02558"/>
    </source>
</evidence>
<dbReference type="InterPro" id="IPR036291">
    <property type="entry name" value="NAD(P)-bd_dom_sf"/>
</dbReference>
<dbReference type="RefSeq" id="WP_118765092.1">
    <property type="nucleotide sequence ID" value="NZ_CABJCF010000003.1"/>
</dbReference>
<evidence type="ECO:0000313" key="3">
    <source>
        <dbReference type="Proteomes" id="UP000284731"/>
    </source>
</evidence>
<protein>
    <submittedName>
        <fullName evidence="2">Ketopantoate reductase family protein</fullName>
    </submittedName>
</protein>
<dbReference type="AlphaFoldDB" id="A0A412PD01"/>
<dbReference type="Gene3D" id="3.40.50.720">
    <property type="entry name" value="NAD(P)-binding Rossmann-like Domain"/>
    <property type="match status" value="1"/>
</dbReference>
<reference evidence="2 3" key="1">
    <citation type="submission" date="2018-08" db="EMBL/GenBank/DDBJ databases">
        <title>A genome reference for cultivated species of the human gut microbiota.</title>
        <authorList>
            <person name="Zou Y."/>
            <person name="Xue W."/>
            <person name="Luo G."/>
        </authorList>
    </citation>
    <scope>NUCLEOTIDE SEQUENCE [LARGE SCALE GENOMIC DNA]</scope>
    <source>
        <strain evidence="2 3">AF18-46</strain>
    </source>
</reference>
<dbReference type="Pfam" id="PF02558">
    <property type="entry name" value="ApbA"/>
    <property type="match status" value="1"/>
</dbReference>
<organism evidence="2 3">
    <name type="scientific">Solobacterium moorei</name>
    <dbReference type="NCBI Taxonomy" id="102148"/>
    <lineage>
        <taxon>Bacteria</taxon>
        <taxon>Bacillati</taxon>
        <taxon>Bacillota</taxon>
        <taxon>Erysipelotrichia</taxon>
        <taxon>Erysipelotrichales</taxon>
        <taxon>Erysipelotrichaceae</taxon>
        <taxon>Solobacterium</taxon>
    </lineage>
</organism>
<comment type="caution">
    <text evidence="2">The sequence shown here is derived from an EMBL/GenBank/DDBJ whole genome shotgun (WGS) entry which is preliminary data.</text>
</comment>
<gene>
    <name evidence="2" type="ORF">DWX20_07810</name>
</gene>
<name>A0A412PD01_9FIRM</name>
<proteinExistence type="predicted"/>
<accession>A0A412PD01</accession>
<evidence type="ECO:0000313" key="2">
    <source>
        <dbReference type="EMBL" id="RGT55058.1"/>
    </source>
</evidence>
<dbReference type="Proteomes" id="UP000284731">
    <property type="component" value="Unassembled WGS sequence"/>
</dbReference>
<dbReference type="SUPFAM" id="SSF51735">
    <property type="entry name" value="NAD(P)-binding Rossmann-fold domains"/>
    <property type="match status" value="1"/>
</dbReference>
<sequence>MKVLVYGIGVIGSLTVHELCKAGNDVTVVSRGCWKEVLERQGLQIHSGKNKWIDYPKVLSKYDGQVYDVVFSIMQNQQQANILDTLAEIQAKYIVLVGNNLQSAEMQHRLEEKGKHPNDILFAFQASAGLRHEDYTEVVSFNQTEFTIGHLKNELCFEEQTFFQKLFCGSNMKLCFMDDMESWLFCHVAFILPAVYLSYGHHCNLRTVTMKDITMYVQATKEAYAFLKSIGMQIRPKNDDKNLVGIRGILLKLILWSIAKTKLGALIASDHCRNAVAEMQHLDDSFNVLRNKNPYLEMQNFDELRSKMPTWDRLYQEYKKE</sequence>
<dbReference type="EMBL" id="QRWX01000003">
    <property type="protein sequence ID" value="RGT55058.1"/>
    <property type="molecule type" value="Genomic_DNA"/>
</dbReference>
<feature type="domain" description="Ketopantoate reductase N-terminal" evidence="1">
    <location>
        <begin position="3"/>
        <end position="152"/>
    </location>
</feature>